<sequence length="1416" mass="162887">MFCCGCLNTEAKLRVLDENETHDIREFLGLKQLQVHDRYLYEYICWTCYVVFVKSIKFKKQCLEARNMVLNMVQVGSESLNTLHMSNFKPNLTQSKVVLTNVEPALETYEGMFFPIIQEIKSEVADEGTLNEASRDVKRNFMEVNVLNNEYIGKSCKESIEDGEIAPERAHSLTDKELKEEIVVKAEFSDTSQAESVEIDDVGSGTPSDDDTPQEMIKDRRNRFVLDGIESGLKDHDRYLYEYMCWTCYVALMKSIKFKEQFLEARNMVLGMVNVSRESLNTLHMSNFKPNLIESKVVLTNGGPALETNVNSLFPVIREIKSEVPDEGTFTDMNDSSRDLEINFTEDNKLSDDEITPETVLSVTDKELKEEIFVKEECSDSSRDESVDIADIEPKTPSDDEKPLNEIKERPVQIILEEIDTAKLRILDENESRAIRELLGLQGHDRYLYEYMCWRCYVSFMKSMKFKERFLEARNMVLGMVNISGESLNTLHMSNFKPNLTESKVVFTNGGSALETNENSLFPIIPKIKSEVPDEGTFTDMNESSRDLEINFTEDNILSNNEITTETALSVTNMELKEEIVVKEECSDSSREETVDIADIEPRTPWDAEKPLKTIKEEAFQIILEEIDTQPALETNEDSFFPIIQEIKSEVPDEGTLTDVNETNCDVKTNFTEDNVLSNEDIVEDCKEFIEDVKIVPQTVLSVTDKELKEEIVVKEEFLDSNQEESEDIPAIESGIFSDDDTPLKKIKERQVRFTLEDINTEIISCRVCLITNVKMYDMYKYRVKDVFESLINTKVTVPDFLPHYICVYCTSLLLKFSQFKEKCLKSQYLLRNTLSKYNQSSLDLLKSSDVKTHVHPSYDIFHADVVDIPPIKLEHDFNDYHRNSIYNNDFVDNKNVFKDDKVEDIDDKYRYMHDKNEEIDDKNSYADDNDIHVDDKNGYSNLGDVLLNGVRNNSIIQIDNIIIDNIVTVGTNDLLNGSEVSSDEEPLSRKKKDSSRNVKKKKLKDSTESISTEIDIVVLSKEEQIKEVEDRKCSYNYLSSYYKCEYCFKGFVTEGTYKNHMVRHDPSTGPMVCDICNTRWPDVRALKAHILVSHKRKYICRLCSNISRNLHKAKEHQNWHNGFKFVCNVCGAIFNKSTTHLTHLRTQHPSQHDHTCDECGESFISEVGLSMHKKKAHRESKVALFQCGSCKVQFANKAAVNKHNAFEGSCTDSKLKPCVKCGDHFDDDDSLRVHLKGHQKDDSVDCQFCNRSFSNERTFAVHYQRFHVGKLKRDRKQMAAKRQEWVCEICGVKSITKTMLLYHQRTHTGEKPYQCTQCPKSFRIYQSLQIHVRTHTGEAPFKCTQCPKAFKHKAGLNRHNRVHTGAKPYSCPHCSKSFSQSNSMKLHVSTVHLKMPAPYKNRAKNRQIPDSIETA</sequence>
<dbReference type="Proteomes" id="UP000824533">
    <property type="component" value="Linkage Group LG01"/>
</dbReference>
<keyword evidence="2" id="KW-1185">Reference proteome</keyword>
<evidence type="ECO:0000313" key="2">
    <source>
        <dbReference type="Proteomes" id="UP000824533"/>
    </source>
</evidence>
<dbReference type="EMBL" id="CM034387">
    <property type="protein sequence ID" value="KAJ0184397.1"/>
    <property type="molecule type" value="Genomic_DNA"/>
</dbReference>
<accession>A0ACC1DKF9</accession>
<organism evidence="1 2">
    <name type="scientific">Dendrolimus kikuchii</name>
    <dbReference type="NCBI Taxonomy" id="765133"/>
    <lineage>
        <taxon>Eukaryota</taxon>
        <taxon>Metazoa</taxon>
        <taxon>Ecdysozoa</taxon>
        <taxon>Arthropoda</taxon>
        <taxon>Hexapoda</taxon>
        <taxon>Insecta</taxon>
        <taxon>Pterygota</taxon>
        <taxon>Neoptera</taxon>
        <taxon>Endopterygota</taxon>
        <taxon>Lepidoptera</taxon>
        <taxon>Glossata</taxon>
        <taxon>Ditrysia</taxon>
        <taxon>Bombycoidea</taxon>
        <taxon>Lasiocampidae</taxon>
        <taxon>Dendrolimus</taxon>
    </lineage>
</organism>
<evidence type="ECO:0000313" key="1">
    <source>
        <dbReference type="EMBL" id="KAJ0184397.1"/>
    </source>
</evidence>
<protein>
    <submittedName>
        <fullName evidence="1">Uncharacterized protein</fullName>
    </submittedName>
</protein>
<comment type="caution">
    <text evidence="1">The sequence shown here is derived from an EMBL/GenBank/DDBJ whole genome shotgun (WGS) entry which is preliminary data.</text>
</comment>
<proteinExistence type="predicted"/>
<reference evidence="1 2" key="1">
    <citation type="journal article" date="2021" name="Front. Genet.">
        <title>Chromosome-Level Genome Assembly Reveals Significant Gene Expansion in the Toll and IMD Signaling Pathways of Dendrolimus kikuchii.</title>
        <authorList>
            <person name="Zhou J."/>
            <person name="Wu P."/>
            <person name="Xiong Z."/>
            <person name="Liu N."/>
            <person name="Zhao N."/>
            <person name="Ji M."/>
            <person name="Qiu Y."/>
            <person name="Yang B."/>
        </authorList>
    </citation>
    <scope>NUCLEOTIDE SEQUENCE [LARGE SCALE GENOMIC DNA]</scope>
    <source>
        <strain evidence="1">Ann1</strain>
    </source>
</reference>
<name>A0ACC1DKF9_9NEOP</name>
<gene>
    <name evidence="1" type="ORF">K1T71_000820</name>
</gene>